<protein>
    <submittedName>
        <fullName evidence="2">Uncharacterized protein</fullName>
    </submittedName>
</protein>
<dbReference type="EMBL" id="BAFE01000043">
    <property type="protein sequence ID" value="GAB48085.1"/>
    <property type="molecule type" value="Genomic_DNA"/>
</dbReference>
<sequence>MRLVLESGAVGGSREEAATGGRYGPRVVVASASAHFLAIGVRDVRVRPGHPDHAGCGRHRGGPEDPVDVLHGPGDGAP</sequence>
<evidence type="ECO:0000313" key="3">
    <source>
        <dbReference type="Proteomes" id="UP000004367"/>
    </source>
</evidence>
<accession>H5UQS7</accession>
<reference evidence="2 3" key="1">
    <citation type="submission" date="2012-02" db="EMBL/GenBank/DDBJ databases">
        <title>Whole genome shotgun sequence of Mobilicoccus pelagius NBRC 104925.</title>
        <authorList>
            <person name="Yoshida Y."/>
            <person name="Hosoyama A."/>
            <person name="Tsuchikane K."/>
            <person name="Katsumata H."/>
            <person name="Yamazaki S."/>
            <person name="Fujita N."/>
        </authorList>
    </citation>
    <scope>NUCLEOTIDE SEQUENCE [LARGE SCALE GENOMIC DNA]</scope>
    <source>
        <strain evidence="2 3">NBRC 104925</strain>
    </source>
</reference>
<dbReference type="AlphaFoldDB" id="H5UQS7"/>
<organism evidence="2 3">
    <name type="scientific">Mobilicoccus pelagius NBRC 104925</name>
    <dbReference type="NCBI Taxonomy" id="1089455"/>
    <lineage>
        <taxon>Bacteria</taxon>
        <taxon>Bacillati</taxon>
        <taxon>Actinomycetota</taxon>
        <taxon>Actinomycetes</taxon>
        <taxon>Micrococcales</taxon>
        <taxon>Dermatophilaceae</taxon>
        <taxon>Mobilicoccus</taxon>
    </lineage>
</organism>
<evidence type="ECO:0000256" key="1">
    <source>
        <dbReference type="SAM" id="MobiDB-lite"/>
    </source>
</evidence>
<comment type="caution">
    <text evidence="2">The sequence shown here is derived from an EMBL/GenBank/DDBJ whole genome shotgun (WGS) entry which is preliminary data.</text>
</comment>
<dbReference type="Proteomes" id="UP000004367">
    <property type="component" value="Unassembled WGS sequence"/>
</dbReference>
<gene>
    <name evidence="2" type="ORF">MOPEL_060_00010</name>
</gene>
<feature type="region of interest" description="Disordered" evidence="1">
    <location>
        <begin position="47"/>
        <end position="78"/>
    </location>
</feature>
<proteinExistence type="predicted"/>
<feature type="non-terminal residue" evidence="2">
    <location>
        <position position="78"/>
    </location>
</feature>
<name>H5UQS7_9MICO</name>
<keyword evidence="3" id="KW-1185">Reference proteome</keyword>
<feature type="region of interest" description="Disordered" evidence="1">
    <location>
        <begin position="1"/>
        <end position="23"/>
    </location>
</feature>
<evidence type="ECO:0000313" key="2">
    <source>
        <dbReference type="EMBL" id="GAB48085.1"/>
    </source>
</evidence>